<gene>
    <name evidence="1" type="ORF">SAMN02927923_01276</name>
</gene>
<organism evidence="1 2">
    <name type="scientific">Microvirga guangxiensis</name>
    <dbReference type="NCBI Taxonomy" id="549386"/>
    <lineage>
        <taxon>Bacteria</taxon>
        <taxon>Pseudomonadati</taxon>
        <taxon>Pseudomonadota</taxon>
        <taxon>Alphaproteobacteria</taxon>
        <taxon>Hyphomicrobiales</taxon>
        <taxon>Methylobacteriaceae</taxon>
        <taxon>Microvirga</taxon>
    </lineage>
</organism>
<dbReference type="OrthoDB" id="6046429at2"/>
<dbReference type="STRING" id="549386.SAMN02927923_01276"/>
<dbReference type="EMBL" id="FMVJ01000003">
    <property type="protein sequence ID" value="SCY36057.1"/>
    <property type="molecule type" value="Genomic_DNA"/>
</dbReference>
<dbReference type="AlphaFoldDB" id="A0A1G5FA29"/>
<proteinExistence type="predicted"/>
<evidence type="ECO:0000313" key="2">
    <source>
        <dbReference type="Proteomes" id="UP000199569"/>
    </source>
</evidence>
<name>A0A1G5FA29_9HYPH</name>
<dbReference type="InterPro" id="IPR027375">
    <property type="entry name" value="DKNYY"/>
</dbReference>
<reference evidence="1 2" key="1">
    <citation type="submission" date="2016-10" db="EMBL/GenBank/DDBJ databases">
        <authorList>
            <person name="de Groot N.N."/>
        </authorList>
    </citation>
    <scope>NUCLEOTIDE SEQUENCE [LARGE SCALE GENOMIC DNA]</scope>
    <source>
        <strain evidence="1 2">CGMCC 1.7666</strain>
    </source>
</reference>
<evidence type="ECO:0000313" key="1">
    <source>
        <dbReference type="EMBL" id="SCY36057.1"/>
    </source>
</evidence>
<accession>A0A1G5FA29</accession>
<dbReference type="Proteomes" id="UP000199569">
    <property type="component" value="Unassembled WGS sequence"/>
</dbReference>
<protein>
    <submittedName>
        <fullName evidence="1">DKNYY family</fullName>
    </submittedName>
</protein>
<sequence length="339" mass="37534">MREIVLSSRYLVSNQNVFFAFTGPARQVDAASFRTIGAKGPVAVDRDHALWGTSRFEADPGTLSCVLPGLLYKDSKAVYAYGAKLVKTDAASFRLLKHPLPWLALATDDHQRFIFESLTGGFMTQEEPLAANPAKLKKVLSITRVPIEGSESDWIEQVRQAYVPAEFPPGEEEETAMVLTDEGCRLETRRRVPCDPASFEALTDDTGRDKDHFFRGAAIMSEIDRDSVEHIGGSFFKDRNHVFCLWGPYTPVPKADPKSFRLIEPYFHPVRYATDDTAGFCLMFGSQSLKIKRFTLPDPKALRSIEPAYGSDGAVFGLATDGITTFKDGVPLKSAPQPT</sequence>
<keyword evidence="2" id="KW-1185">Reference proteome</keyword>
<dbReference type="RefSeq" id="WP_091131894.1">
    <property type="nucleotide sequence ID" value="NZ_FMVJ01000003.1"/>
</dbReference>
<dbReference type="Pfam" id="PF13644">
    <property type="entry name" value="DKNYY"/>
    <property type="match status" value="1"/>
</dbReference>